<dbReference type="AlphaFoldDB" id="A0A1F8CM32"/>
<proteinExistence type="predicted"/>
<dbReference type="PROSITE" id="PS51186">
    <property type="entry name" value="GNAT"/>
    <property type="match status" value="1"/>
</dbReference>
<dbReference type="InterPro" id="IPR038764">
    <property type="entry name" value="GNAT_N_AcTrfase_prd"/>
</dbReference>
<dbReference type="STRING" id="1802532.A2210_00640"/>
<dbReference type="Pfam" id="PF00583">
    <property type="entry name" value="Acetyltransf_1"/>
    <property type="match status" value="1"/>
</dbReference>
<dbReference type="Proteomes" id="UP000177855">
    <property type="component" value="Unassembled WGS sequence"/>
</dbReference>
<reference evidence="2 3" key="1">
    <citation type="journal article" date="2016" name="Nat. Commun.">
        <title>Thousands of microbial genomes shed light on interconnected biogeochemical processes in an aquifer system.</title>
        <authorList>
            <person name="Anantharaman K."/>
            <person name="Brown C.T."/>
            <person name="Hug L.A."/>
            <person name="Sharon I."/>
            <person name="Castelle C.J."/>
            <person name="Probst A.J."/>
            <person name="Thomas B.C."/>
            <person name="Singh A."/>
            <person name="Wilkins M.J."/>
            <person name="Karaoz U."/>
            <person name="Brodie E.L."/>
            <person name="Williams K.H."/>
            <person name="Hubbard S.S."/>
            <person name="Banfield J.F."/>
        </authorList>
    </citation>
    <scope>NUCLEOTIDE SEQUENCE [LARGE SCALE GENOMIC DNA]</scope>
</reference>
<feature type="domain" description="N-acetyltransferase" evidence="1">
    <location>
        <begin position="145"/>
        <end position="297"/>
    </location>
</feature>
<dbReference type="PANTHER" id="PTHR41700">
    <property type="entry name" value="GCN5-RELATED N-ACETYLTRANSFERASE"/>
    <property type="match status" value="1"/>
</dbReference>
<dbReference type="Gene3D" id="3.40.630.30">
    <property type="match status" value="1"/>
</dbReference>
<sequence>MGNYELKTSGNELSTAFENLPREKWNKLIDELFIDFPNGSQDGVLTTYFLRSTYPKIGGQILRHIDRDSHFWGLLLPRRDPDGNNWTLRTYLSGSDTHFQEKHQTAIQTFLYSSGVNPVFWYDTRSKRDEKFVGKVLARFGDFGISFPDIDQAKEAENLQKRIWNVTDPAYLYPFDLYHPDAGMATRLVAIQRDEVIGFLFGFYGRGNQWTGTREEDCIWIESQLMGVEPKHRREGVAKRLKLTQRQLALEDGIKLIRWTVDPLQAGNAFLNLNELGGIAMHFYPDYYPFRNDLNRVRASRIAISWFLESERVQERITGGKKILNFKDFKLDSSTEIVIPVDDSGSSIRQFDYSNWKPQGSNLLVHIPSNWNELQRTNVNVAVIWREATDALWGKILGTKDDNYGLVGMVENSENNDVFVVAQRFPAKIVR</sequence>
<evidence type="ECO:0000313" key="2">
    <source>
        <dbReference type="EMBL" id="OGM76798.1"/>
    </source>
</evidence>
<dbReference type="CDD" id="cd04301">
    <property type="entry name" value="NAT_SF"/>
    <property type="match status" value="1"/>
</dbReference>
<dbReference type="GO" id="GO:0016747">
    <property type="term" value="F:acyltransferase activity, transferring groups other than amino-acyl groups"/>
    <property type="evidence" value="ECO:0007669"/>
    <property type="project" value="InterPro"/>
</dbReference>
<dbReference type="EMBL" id="MGHS01000018">
    <property type="protein sequence ID" value="OGM76798.1"/>
    <property type="molecule type" value="Genomic_DNA"/>
</dbReference>
<dbReference type="SUPFAM" id="SSF55729">
    <property type="entry name" value="Acyl-CoA N-acyltransferases (Nat)"/>
    <property type="match status" value="1"/>
</dbReference>
<accession>A0A1F8CM32</accession>
<evidence type="ECO:0000259" key="1">
    <source>
        <dbReference type="PROSITE" id="PS51186"/>
    </source>
</evidence>
<evidence type="ECO:0000313" key="3">
    <source>
        <dbReference type="Proteomes" id="UP000177855"/>
    </source>
</evidence>
<dbReference type="InterPro" id="IPR016181">
    <property type="entry name" value="Acyl_CoA_acyltransferase"/>
</dbReference>
<protein>
    <recommendedName>
        <fullName evidence="1">N-acetyltransferase domain-containing protein</fullName>
    </recommendedName>
</protein>
<name>A0A1F8CM32_9BACT</name>
<dbReference type="PANTHER" id="PTHR41700:SF1">
    <property type="entry name" value="N-ACETYLTRANSFERASE DOMAIN-CONTAINING PROTEIN"/>
    <property type="match status" value="1"/>
</dbReference>
<organism evidence="2 3">
    <name type="scientific">Candidatus Woesebacteria bacterium RIFOXYA1_FULL_40_18</name>
    <dbReference type="NCBI Taxonomy" id="1802532"/>
    <lineage>
        <taxon>Bacteria</taxon>
        <taxon>Candidatus Woeseibacteriota</taxon>
    </lineage>
</organism>
<comment type="caution">
    <text evidence="2">The sequence shown here is derived from an EMBL/GenBank/DDBJ whole genome shotgun (WGS) entry which is preliminary data.</text>
</comment>
<dbReference type="InterPro" id="IPR000182">
    <property type="entry name" value="GNAT_dom"/>
</dbReference>
<gene>
    <name evidence="2" type="ORF">A2210_00640</name>
</gene>